<protein>
    <recommendedName>
        <fullName evidence="10">Serine/threonine-protein phosphatase with EF-hands</fullName>
        <ecNumber evidence="10">3.1.3.16</ecNumber>
    </recommendedName>
</protein>
<dbReference type="PRINTS" id="PR00114">
    <property type="entry name" value="STPHPHTASE"/>
</dbReference>
<dbReference type="InterPro" id="IPR006186">
    <property type="entry name" value="Ser/Thr-sp_prot-phosphatase"/>
</dbReference>
<gene>
    <name evidence="14" type="ORF">GPM918_LOCUS13548</name>
    <name evidence="15" type="ORF">SRO942_LOCUS13548</name>
</gene>
<dbReference type="Pfam" id="PF00149">
    <property type="entry name" value="Metallophos"/>
    <property type="match status" value="1"/>
</dbReference>
<evidence type="ECO:0000259" key="13">
    <source>
        <dbReference type="PROSITE" id="PS50222"/>
    </source>
</evidence>
<dbReference type="OrthoDB" id="442428at2759"/>
<dbReference type="SMART" id="SM00156">
    <property type="entry name" value="PP2Ac"/>
    <property type="match status" value="1"/>
</dbReference>
<dbReference type="Pfam" id="PF13499">
    <property type="entry name" value="EF-hand_7"/>
    <property type="match status" value="1"/>
</dbReference>
<keyword evidence="4" id="KW-0677">Repeat</keyword>
<evidence type="ECO:0000313" key="14">
    <source>
        <dbReference type="EMBL" id="CAF0996918.1"/>
    </source>
</evidence>
<dbReference type="EC" id="3.1.3.16" evidence="10"/>
<feature type="region of interest" description="Disordered" evidence="12">
    <location>
        <begin position="630"/>
        <end position="662"/>
    </location>
</feature>
<comment type="caution">
    <text evidence="14">The sequence shown here is derived from an EMBL/GenBank/DDBJ whole genome shotgun (WGS) entry which is preliminary data.</text>
</comment>
<dbReference type="InterPro" id="IPR002048">
    <property type="entry name" value="EF_hand_dom"/>
</dbReference>
<feature type="compositionally biased region" description="Low complexity" evidence="12">
    <location>
        <begin position="630"/>
        <end position="653"/>
    </location>
</feature>
<evidence type="ECO:0000256" key="10">
    <source>
        <dbReference type="PIRNR" id="PIRNR000912"/>
    </source>
</evidence>
<dbReference type="InterPro" id="IPR011992">
    <property type="entry name" value="EF-hand-dom_pair"/>
</dbReference>
<evidence type="ECO:0000256" key="4">
    <source>
        <dbReference type="ARBA" id="ARBA00022737"/>
    </source>
</evidence>
<dbReference type="PROSITE" id="PS50096">
    <property type="entry name" value="IQ"/>
    <property type="match status" value="1"/>
</dbReference>
<dbReference type="Proteomes" id="UP000663829">
    <property type="component" value="Unassembled WGS sequence"/>
</dbReference>
<comment type="cofactor">
    <cofactor evidence="1">
        <name>Mn(2+)</name>
        <dbReference type="ChEBI" id="CHEBI:29035"/>
    </cofactor>
</comment>
<dbReference type="PROSITE" id="PS50222">
    <property type="entry name" value="EF_HAND_2"/>
    <property type="match status" value="2"/>
</dbReference>
<feature type="domain" description="EF-hand" evidence="13">
    <location>
        <begin position="546"/>
        <end position="581"/>
    </location>
</feature>
<evidence type="ECO:0000256" key="2">
    <source>
        <dbReference type="ARBA" id="ARBA00008294"/>
    </source>
</evidence>
<proteinExistence type="inferred from homology"/>
<dbReference type="EMBL" id="CAJNOQ010003129">
    <property type="protein sequence ID" value="CAF0996918.1"/>
    <property type="molecule type" value="Genomic_DNA"/>
</dbReference>
<keyword evidence="7 10" id="KW-0464">Manganese</keyword>
<comment type="catalytic activity">
    <reaction evidence="8">
        <text>O-phospho-L-seryl-[protein] + H2O = L-seryl-[protein] + phosphate</text>
        <dbReference type="Rhea" id="RHEA:20629"/>
        <dbReference type="Rhea" id="RHEA-COMP:9863"/>
        <dbReference type="Rhea" id="RHEA-COMP:11604"/>
        <dbReference type="ChEBI" id="CHEBI:15377"/>
        <dbReference type="ChEBI" id="CHEBI:29999"/>
        <dbReference type="ChEBI" id="CHEBI:43474"/>
        <dbReference type="ChEBI" id="CHEBI:83421"/>
        <dbReference type="EC" id="3.1.3.16"/>
    </reaction>
</comment>
<dbReference type="PROSITE" id="PS00018">
    <property type="entry name" value="EF_HAND_1"/>
    <property type="match status" value="2"/>
</dbReference>
<dbReference type="GO" id="GO:0050906">
    <property type="term" value="P:detection of stimulus involved in sensory perception"/>
    <property type="evidence" value="ECO:0007669"/>
    <property type="project" value="UniProtKB-UniRule"/>
</dbReference>
<dbReference type="Gene3D" id="1.10.238.10">
    <property type="entry name" value="EF-hand"/>
    <property type="match status" value="1"/>
</dbReference>
<organism evidence="14 16">
    <name type="scientific">Didymodactylos carnosus</name>
    <dbReference type="NCBI Taxonomy" id="1234261"/>
    <lineage>
        <taxon>Eukaryota</taxon>
        <taxon>Metazoa</taxon>
        <taxon>Spiralia</taxon>
        <taxon>Gnathifera</taxon>
        <taxon>Rotifera</taxon>
        <taxon>Eurotatoria</taxon>
        <taxon>Bdelloidea</taxon>
        <taxon>Philodinida</taxon>
        <taxon>Philodinidae</taxon>
        <taxon>Didymodactylos</taxon>
    </lineage>
</organism>
<evidence type="ECO:0000256" key="8">
    <source>
        <dbReference type="ARBA" id="ARBA00047761"/>
    </source>
</evidence>
<dbReference type="GO" id="GO:0005509">
    <property type="term" value="F:calcium ion binding"/>
    <property type="evidence" value="ECO:0007669"/>
    <property type="project" value="UniProtKB-UniRule"/>
</dbReference>
<dbReference type="InterPro" id="IPR012008">
    <property type="entry name" value="Ser/Thr-Pase_EF-hand_contain"/>
</dbReference>
<keyword evidence="6" id="KW-0106">Calcium</keyword>
<keyword evidence="16" id="KW-1185">Reference proteome</keyword>
<dbReference type="InterPro" id="IPR051134">
    <property type="entry name" value="PPP_phosphatase"/>
</dbReference>
<dbReference type="SUPFAM" id="SSF56300">
    <property type="entry name" value="Metallo-dependent phosphatases"/>
    <property type="match status" value="1"/>
</dbReference>
<evidence type="ECO:0000256" key="6">
    <source>
        <dbReference type="ARBA" id="ARBA00022837"/>
    </source>
</evidence>
<dbReference type="GO" id="GO:0030145">
    <property type="term" value="F:manganese ion binding"/>
    <property type="evidence" value="ECO:0007669"/>
    <property type="project" value="UniProtKB-UniRule"/>
</dbReference>
<feature type="domain" description="EF-hand" evidence="13">
    <location>
        <begin position="595"/>
        <end position="630"/>
    </location>
</feature>
<dbReference type="GO" id="GO:0005506">
    <property type="term" value="F:iron ion binding"/>
    <property type="evidence" value="ECO:0007669"/>
    <property type="project" value="UniProtKB-UniRule"/>
</dbReference>
<evidence type="ECO:0000256" key="7">
    <source>
        <dbReference type="ARBA" id="ARBA00023211"/>
    </source>
</evidence>
<dbReference type="GO" id="GO:0004722">
    <property type="term" value="F:protein serine/threonine phosphatase activity"/>
    <property type="evidence" value="ECO:0007669"/>
    <property type="project" value="UniProtKB-EC"/>
</dbReference>
<comment type="catalytic activity">
    <reaction evidence="9 10 11">
        <text>O-phospho-L-threonyl-[protein] + H2O = L-threonyl-[protein] + phosphate</text>
        <dbReference type="Rhea" id="RHEA:47004"/>
        <dbReference type="Rhea" id="RHEA-COMP:11060"/>
        <dbReference type="Rhea" id="RHEA-COMP:11605"/>
        <dbReference type="ChEBI" id="CHEBI:15377"/>
        <dbReference type="ChEBI" id="CHEBI:30013"/>
        <dbReference type="ChEBI" id="CHEBI:43474"/>
        <dbReference type="ChEBI" id="CHEBI:61977"/>
        <dbReference type="EC" id="3.1.3.16"/>
    </reaction>
</comment>
<keyword evidence="3 10" id="KW-0479">Metal-binding</keyword>
<dbReference type="Proteomes" id="UP000681722">
    <property type="component" value="Unassembled WGS sequence"/>
</dbReference>
<evidence type="ECO:0000313" key="16">
    <source>
        <dbReference type="Proteomes" id="UP000663829"/>
    </source>
</evidence>
<evidence type="ECO:0000256" key="5">
    <source>
        <dbReference type="ARBA" id="ARBA00022801"/>
    </source>
</evidence>
<dbReference type="EMBL" id="CAJOBC010003129">
    <property type="protein sequence ID" value="CAF3768484.1"/>
    <property type="molecule type" value="Genomic_DNA"/>
</dbReference>
<evidence type="ECO:0000256" key="3">
    <source>
        <dbReference type="ARBA" id="ARBA00022723"/>
    </source>
</evidence>
<dbReference type="Pfam" id="PF08321">
    <property type="entry name" value="PPP5"/>
    <property type="match status" value="1"/>
</dbReference>
<dbReference type="Gene3D" id="3.60.21.10">
    <property type="match status" value="2"/>
</dbReference>
<dbReference type="PIRSF" id="PIRSF000912">
    <property type="entry name" value="PPEF"/>
    <property type="match status" value="1"/>
</dbReference>
<dbReference type="SUPFAM" id="SSF47473">
    <property type="entry name" value="EF-hand"/>
    <property type="match status" value="1"/>
</dbReference>
<reference evidence="14" key="1">
    <citation type="submission" date="2021-02" db="EMBL/GenBank/DDBJ databases">
        <authorList>
            <person name="Nowell W R."/>
        </authorList>
    </citation>
    <scope>NUCLEOTIDE SEQUENCE</scope>
</reference>
<comment type="similarity">
    <text evidence="2 10 11">Belongs to the PPP phosphatase family.</text>
</comment>
<dbReference type="PROSITE" id="PS00125">
    <property type="entry name" value="SER_THR_PHOSPHATASE"/>
    <property type="match status" value="1"/>
</dbReference>
<evidence type="ECO:0000256" key="1">
    <source>
        <dbReference type="ARBA" id="ARBA00001936"/>
    </source>
</evidence>
<evidence type="ECO:0000256" key="9">
    <source>
        <dbReference type="ARBA" id="ARBA00048336"/>
    </source>
</evidence>
<sequence>MCSSCHYLNINGCQIVPQVASHMDNISKMKNVIKLPTSKTPQTPAEKSAAKIQNAFRTHQARLKLKNQAAWQIHEKLEYASEQTESKLKDMFEKLLKASSSLSPSVSKLLHKAKEKELLRLTNPDDIVVESSYRGPHIQGPITRKIFVDLIEAFQKGQILHEKYVCEILHQGRTILKSLPNFNHIDLANLKHVFIVGDLHGQLQDLLHIFNSNGLPTIDNAYVFNGDFVDRGNNSVEVILILILALILYPSSVFLNRGNHEDIMVTVRLPLYSYVDAGKAKLIIMHGGISDRINLKKLNNLPRNRYVSIEVPPESKQGGKRLTEEEDLEYHQIQDLFWSDPDPKGRKGCRPNDDRKMACFFGSDVTNAFIKKYNLSMIIRSHQVKQDGYEYAHDGRLLTVFSASNYCGGNNWGAVVRWDFNEEEPWIISFKTEAVDLDKVSFNKKVTLFEDPAYHSLIEKILSNKSQLLQEFEKADKTKSERLPLTTWSDIMTIVLILDLPWLTLRTRLVQEDGKGIIYRSMFDDFVISNPKFQMQNAGIMEDLYYYKDMLLALFNLIDYNHSGFISRNEFADIIRLLLADENENGVNDKVSNIVNDEYIEELSSAMDFDKNGKIDFNEFLESFRIVNVKSQQRQSHSKQSTPSSSSSPLKSSIYANGKKGK</sequence>
<dbReference type="PANTHER" id="PTHR45668">
    <property type="entry name" value="SERINE/THREONINE-PROTEIN PHOSPHATASE 5-RELATED"/>
    <property type="match status" value="1"/>
</dbReference>
<dbReference type="InterPro" id="IPR013235">
    <property type="entry name" value="PPP_dom"/>
</dbReference>
<dbReference type="CDD" id="cd00051">
    <property type="entry name" value="EFh"/>
    <property type="match status" value="1"/>
</dbReference>
<evidence type="ECO:0000256" key="12">
    <source>
        <dbReference type="SAM" id="MobiDB-lite"/>
    </source>
</evidence>
<dbReference type="InterPro" id="IPR004843">
    <property type="entry name" value="Calcineurin-like_PHP"/>
</dbReference>
<dbReference type="PANTHER" id="PTHR45668:SF3">
    <property type="entry name" value="SERINE_THREONINE-PROTEIN PHOSPHATASE RDGC"/>
    <property type="match status" value="1"/>
</dbReference>
<name>A0A814GIU3_9BILA</name>
<dbReference type="SMART" id="SM00054">
    <property type="entry name" value="EFh"/>
    <property type="match status" value="2"/>
</dbReference>
<accession>A0A814GIU3</accession>
<dbReference type="AlphaFoldDB" id="A0A814GIU3"/>
<dbReference type="InterPro" id="IPR029052">
    <property type="entry name" value="Metallo-depent_PP-like"/>
</dbReference>
<evidence type="ECO:0000313" key="15">
    <source>
        <dbReference type="EMBL" id="CAF3768484.1"/>
    </source>
</evidence>
<keyword evidence="5 10" id="KW-0378">Hydrolase</keyword>
<dbReference type="InterPro" id="IPR018247">
    <property type="entry name" value="EF_Hand_1_Ca_BS"/>
</dbReference>
<evidence type="ECO:0000256" key="11">
    <source>
        <dbReference type="RuleBase" id="RU004273"/>
    </source>
</evidence>